<organism evidence="2 3">
    <name type="scientific">Corynebacterium matruchotii</name>
    <dbReference type="NCBI Taxonomy" id="43768"/>
    <lineage>
        <taxon>Bacteria</taxon>
        <taxon>Bacillati</taxon>
        <taxon>Actinomycetota</taxon>
        <taxon>Actinomycetes</taxon>
        <taxon>Mycobacteriales</taxon>
        <taxon>Corynebacteriaceae</taxon>
        <taxon>Corynebacterium</taxon>
    </lineage>
</organism>
<dbReference type="Proteomes" id="UP000249886">
    <property type="component" value="Unassembled WGS sequence"/>
</dbReference>
<feature type="region of interest" description="Disordered" evidence="1">
    <location>
        <begin position="283"/>
        <end position="388"/>
    </location>
</feature>
<sequence>MDASVTILAGAIATLGEASGGIYRKPASFDRLCSLADCSKTPNTGRLLSAAQGSGMVVCPEEFTTQFRSGLTNAIGDFAGHELIQGIFRLVDDWARHAETINTVVSDAHAAAAAITTMGQEAEHSCEQMATQAASSVDKVCEVLGGIDSANNPHQFMKLVALGGAAIDHAITGSCGVYEQRNCGIDKVLHGHVNVLDQMHDGAATRPASVGMGSIGNAGFRGGNDAGEVPDMGQMVAELRAEVQLGLQAGLEAGLHQAHQAFGGFEPDPAIPMRDAGVITAQPVPATPETSGVNTGETIAVSDDGGGQALATSEAPAPEAVPDPTPDPVPDPAPIPEAAPEPDPTPDPPQVVMPIEVQQCVPPTPAPPQDPPVPPRVGFQPHKAGAWS</sequence>
<feature type="compositionally biased region" description="Pro residues" evidence="1">
    <location>
        <begin position="319"/>
        <end position="351"/>
    </location>
</feature>
<accession>A0A8B4GV94</accession>
<name>A0A8B4GV94_9CORY</name>
<evidence type="ECO:0000313" key="2">
    <source>
        <dbReference type="EMBL" id="SPW24004.1"/>
    </source>
</evidence>
<dbReference type="GeneID" id="84573187"/>
<protein>
    <submittedName>
        <fullName evidence="2">Uncharacterized protein</fullName>
    </submittedName>
</protein>
<dbReference type="AlphaFoldDB" id="A0A8B4GV94"/>
<dbReference type="EMBL" id="UARK01000001">
    <property type="protein sequence ID" value="SPW24004.1"/>
    <property type="molecule type" value="Genomic_DNA"/>
</dbReference>
<dbReference type="RefSeq" id="WP_005523919.1">
    <property type="nucleotide sequence ID" value="NZ_CP050134.2"/>
</dbReference>
<reference evidence="2 3" key="1">
    <citation type="submission" date="2018-06" db="EMBL/GenBank/DDBJ databases">
        <authorList>
            <consortium name="Pathogen Informatics"/>
            <person name="Doyle S."/>
        </authorList>
    </citation>
    <scope>NUCLEOTIDE SEQUENCE [LARGE SCALE GENOMIC DNA]</scope>
    <source>
        <strain evidence="2 3">NCTC10254</strain>
    </source>
</reference>
<feature type="compositionally biased region" description="Polar residues" evidence="1">
    <location>
        <begin position="288"/>
        <end position="297"/>
    </location>
</feature>
<comment type="caution">
    <text evidence="2">The sequence shown here is derived from an EMBL/GenBank/DDBJ whole genome shotgun (WGS) entry which is preliminary data.</text>
</comment>
<proteinExistence type="predicted"/>
<gene>
    <name evidence="2" type="ORF">NCTC10254_00368</name>
</gene>
<evidence type="ECO:0000256" key="1">
    <source>
        <dbReference type="SAM" id="MobiDB-lite"/>
    </source>
</evidence>
<feature type="compositionally biased region" description="Pro residues" evidence="1">
    <location>
        <begin position="362"/>
        <end position="375"/>
    </location>
</feature>
<evidence type="ECO:0000313" key="3">
    <source>
        <dbReference type="Proteomes" id="UP000249886"/>
    </source>
</evidence>